<proteinExistence type="predicted"/>
<dbReference type="Gene3D" id="3.30.710.10">
    <property type="entry name" value="Potassium Channel Kv1.1, Chain A"/>
    <property type="match status" value="1"/>
</dbReference>
<dbReference type="InterPro" id="IPR000210">
    <property type="entry name" value="BTB/POZ_dom"/>
</dbReference>
<evidence type="ECO:0000259" key="1">
    <source>
        <dbReference type="PROSITE" id="PS50097"/>
    </source>
</evidence>
<sequence>MSFKPPTTFLPIVVKENNVEVKFYSFTKQEELKQGSFEEWRWEYYKQLYQFDFGGFNNNEKPDTSFSWDQSTFGEEQSQENSTIVISPPSTFSKSFFNKKEFSDVTCKFIHGNDQVVDVLHLNKLIICSHSDYFKAMFSEHISMIEAHSNEFIVDAQEDDVRMFKLMMQSVYEMEALNNLSLDVLMDIYLLYDKYGFIGHKTYLIDTIIGKIGHFSNAVAMVSIIFSKFSDISSAIEMLSWRVVQKLICMSRAFWLLGDHNSECLEMFVDQCSLFDFSACLVHEWIYYSVKFKGLPIQNLKAILEKINSKFTSFKTDMKVTHVRCACSDPVYQYILEIIYQIMY</sequence>
<dbReference type="Pfam" id="PF00651">
    <property type="entry name" value="BTB"/>
    <property type="match status" value="1"/>
</dbReference>
<keyword evidence="3" id="KW-1185">Reference proteome</keyword>
<dbReference type="RefSeq" id="XP_044556006.1">
    <property type="nucleotide sequence ID" value="XM_044693452.1"/>
</dbReference>
<dbReference type="AlphaFoldDB" id="A0AA88H8N4"/>
<organism evidence="2 3">
    <name type="scientific">Naegleria lovaniensis</name>
    <name type="common">Amoeba</name>
    <dbReference type="NCBI Taxonomy" id="51637"/>
    <lineage>
        <taxon>Eukaryota</taxon>
        <taxon>Discoba</taxon>
        <taxon>Heterolobosea</taxon>
        <taxon>Tetramitia</taxon>
        <taxon>Eutetramitia</taxon>
        <taxon>Vahlkampfiidae</taxon>
        <taxon>Naegleria</taxon>
    </lineage>
</organism>
<protein>
    <recommendedName>
        <fullName evidence="1">BTB domain-containing protein</fullName>
    </recommendedName>
</protein>
<evidence type="ECO:0000313" key="3">
    <source>
        <dbReference type="Proteomes" id="UP000816034"/>
    </source>
</evidence>
<dbReference type="InterPro" id="IPR011333">
    <property type="entry name" value="SKP1/BTB/POZ_sf"/>
</dbReference>
<dbReference type="EMBL" id="PYSW02000001">
    <property type="protein sequence ID" value="KAG2394112.1"/>
    <property type="molecule type" value="Genomic_DNA"/>
</dbReference>
<accession>A0AA88H8N4</accession>
<reference evidence="2 3" key="1">
    <citation type="journal article" date="2018" name="BMC Genomics">
        <title>The genome of Naegleria lovaniensis, the basis for a comparative approach to unravel pathogenicity factors of the human pathogenic amoeba N. fowleri.</title>
        <authorList>
            <person name="Liechti N."/>
            <person name="Schurch N."/>
            <person name="Bruggmann R."/>
            <person name="Wittwer M."/>
        </authorList>
    </citation>
    <scope>NUCLEOTIDE SEQUENCE [LARGE SCALE GENOMIC DNA]</scope>
    <source>
        <strain evidence="2 3">ATCC 30569</strain>
    </source>
</reference>
<dbReference type="SUPFAM" id="SSF54695">
    <property type="entry name" value="POZ domain"/>
    <property type="match status" value="1"/>
</dbReference>
<name>A0AA88H8N4_NAELO</name>
<feature type="domain" description="BTB" evidence="1">
    <location>
        <begin position="103"/>
        <end position="172"/>
    </location>
</feature>
<evidence type="ECO:0000313" key="2">
    <source>
        <dbReference type="EMBL" id="KAG2394112.1"/>
    </source>
</evidence>
<gene>
    <name evidence="2" type="ORF">C9374_003876</name>
</gene>
<comment type="caution">
    <text evidence="2">The sequence shown here is derived from an EMBL/GenBank/DDBJ whole genome shotgun (WGS) entry which is preliminary data.</text>
</comment>
<dbReference type="Proteomes" id="UP000816034">
    <property type="component" value="Unassembled WGS sequence"/>
</dbReference>
<dbReference type="PROSITE" id="PS50097">
    <property type="entry name" value="BTB"/>
    <property type="match status" value="1"/>
</dbReference>
<dbReference type="GeneID" id="68096331"/>